<feature type="transmembrane region" description="Helical" evidence="5">
    <location>
        <begin position="33"/>
        <end position="52"/>
    </location>
</feature>
<dbReference type="InterPro" id="IPR006153">
    <property type="entry name" value="Cation/H_exchanger_TM"/>
</dbReference>
<keyword evidence="8" id="KW-1185">Reference proteome</keyword>
<keyword evidence="3 5" id="KW-1133">Transmembrane helix</keyword>
<dbReference type="Gene3D" id="1.20.1530.20">
    <property type="match status" value="1"/>
</dbReference>
<dbReference type="InterPro" id="IPR038770">
    <property type="entry name" value="Na+/solute_symporter_sf"/>
</dbReference>
<protein>
    <recommendedName>
        <fullName evidence="6">Cation/H+ exchanger transmembrane domain-containing protein</fullName>
    </recommendedName>
</protein>
<dbReference type="PANTHER" id="PTHR43021">
    <property type="entry name" value="NA(+)/H(+) ANTIPORTER-RELATED"/>
    <property type="match status" value="1"/>
</dbReference>
<evidence type="ECO:0000256" key="4">
    <source>
        <dbReference type="ARBA" id="ARBA00023136"/>
    </source>
</evidence>
<dbReference type="GO" id="GO:0016020">
    <property type="term" value="C:membrane"/>
    <property type="evidence" value="ECO:0007669"/>
    <property type="project" value="UniProtKB-SubCell"/>
</dbReference>
<name>A0A835SV63_9CHLO</name>
<comment type="caution">
    <text evidence="7">The sequence shown here is derived from an EMBL/GenBank/DDBJ whole genome shotgun (WGS) entry which is preliminary data.</text>
</comment>
<evidence type="ECO:0000256" key="1">
    <source>
        <dbReference type="ARBA" id="ARBA00004141"/>
    </source>
</evidence>
<dbReference type="GO" id="GO:0015297">
    <property type="term" value="F:antiporter activity"/>
    <property type="evidence" value="ECO:0007669"/>
    <property type="project" value="InterPro"/>
</dbReference>
<organism evidence="7 8">
    <name type="scientific">Chlamydomonas schloesseri</name>
    <dbReference type="NCBI Taxonomy" id="2026947"/>
    <lineage>
        <taxon>Eukaryota</taxon>
        <taxon>Viridiplantae</taxon>
        <taxon>Chlorophyta</taxon>
        <taxon>core chlorophytes</taxon>
        <taxon>Chlorophyceae</taxon>
        <taxon>CS clade</taxon>
        <taxon>Chlamydomonadales</taxon>
        <taxon>Chlamydomonadaceae</taxon>
        <taxon>Chlamydomonas</taxon>
    </lineage>
</organism>
<feature type="transmembrane region" description="Helical" evidence="5">
    <location>
        <begin position="387"/>
        <end position="406"/>
    </location>
</feature>
<dbReference type="GO" id="GO:1902600">
    <property type="term" value="P:proton transmembrane transport"/>
    <property type="evidence" value="ECO:0007669"/>
    <property type="project" value="InterPro"/>
</dbReference>
<keyword evidence="4 5" id="KW-0472">Membrane</keyword>
<feature type="transmembrane region" description="Helical" evidence="5">
    <location>
        <begin position="7"/>
        <end position="27"/>
    </location>
</feature>
<evidence type="ECO:0000256" key="5">
    <source>
        <dbReference type="SAM" id="Phobius"/>
    </source>
</evidence>
<evidence type="ECO:0000256" key="2">
    <source>
        <dbReference type="ARBA" id="ARBA00022692"/>
    </source>
</evidence>
<dbReference type="OrthoDB" id="119067at2759"/>
<feature type="transmembrane region" description="Helical" evidence="5">
    <location>
        <begin position="174"/>
        <end position="201"/>
    </location>
</feature>
<evidence type="ECO:0000313" key="7">
    <source>
        <dbReference type="EMBL" id="KAG2432421.1"/>
    </source>
</evidence>
<reference evidence="7" key="1">
    <citation type="journal article" date="2020" name="bioRxiv">
        <title>Comparative genomics of Chlamydomonas.</title>
        <authorList>
            <person name="Craig R.J."/>
            <person name="Hasan A.R."/>
            <person name="Ness R.W."/>
            <person name="Keightley P.D."/>
        </authorList>
    </citation>
    <scope>NUCLEOTIDE SEQUENCE</scope>
    <source>
        <strain evidence="7">CCAP 11/173</strain>
    </source>
</reference>
<feature type="transmembrane region" description="Helical" evidence="5">
    <location>
        <begin position="213"/>
        <end position="237"/>
    </location>
</feature>
<accession>A0A835SV63</accession>
<feature type="domain" description="Cation/H+ exchanger transmembrane" evidence="6">
    <location>
        <begin position="2"/>
        <end position="400"/>
    </location>
</feature>
<feature type="transmembrane region" description="Helical" evidence="5">
    <location>
        <begin position="64"/>
        <end position="83"/>
    </location>
</feature>
<evidence type="ECO:0000259" key="6">
    <source>
        <dbReference type="Pfam" id="PF00999"/>
    </source>
</evidence>
<feature type="transmembrane region" description="Helical" evidence="5">
    <location>
        <begin position="357"/>
        <end position="375"/>
    </location>
</feature>
<dbReference type="EMBL" id="JAEHOD010000067">
    <property type="protein sequence ID" value="KAG2432421.1"/>
    <property type="molecule type" value="Genomic_DNA"/>
</dbReference>
<gene>
    <name evidence="7" type="ORF">HYH02_012992</name>
</gene>
<sequence>MMKLPQITGYLVSGIVCGPYLLGILSHESVSDLNIIEGACLAIIGLAAGAELHLTELSRSKRQVLGITFGICAVTWVFCYGAFEYTSAMLPQFAAMDVAHVAAVASLGATLMMARSPASAIAVLKEMEGKGPFSSLVMAVVVVKDVVVIISYAVNVELIRMAILPTDTDRPQLLSMVLPVLSVALSISLGVCGGLVLAMALRNLPHVPAGAGAALGGGAAAGVGGGSAAAAAAAAASNAFKLRQAVVLGIATLTFQLAHHFDAEPLLACVTMGLVLVNRRHERADKDKEELHAMVNGIMALTNVAFFGLAGASLKLGALTDMLGAALVVFGVRLGAIWLGSWLGCTSTATSAEYRRLFWMSMVTQAGVAMGLARLAGTRFPDWGPHFQTFMMAIILLNLLVGPPLFRQALVRVGEARAALGLLPVKDHHGARSLGGALGLGGGPGGGGAGLGGGGSGGLGGLKESGGTGEDGVGVDGVVNAAVGLVLGDHTQDKSDRDQ</sequence>
<evidence type="ECO:0000313" key="8">
    <source>
        <dbReference type="Proteomes" id="UP000613740"/>
    </source>
</evidence>
<keyword evidence="2 5" id="KW-0812">Transmembrane</keyword>
<dbReference type="PANTHER" id="PTHR43021:SF2">
    <property type="entry name" value="CATION_H+ EXCHANGER DOMAIN-CONTAINING PROTEIN"/>
    <property type="match status" value="1"/>
</dbReference>
<dbReference type="Proteomes" id="UP000613740">
    <property type="component" value="Unassembled WGS sequence"/>
</dbReference>
<feature type="transmembrane region" description="Helical" evidence="5">
    <location>
        <begin position="322"/>
        <end position="345"/>
    </location>
</feature>
<dbReference type="Pfam" id="PF00999">
    <property type="entry name" value="Na_H_Exchanger"/>
    <property type="match status" value="1"/>
</dbReference>
<proteinExistence type="predicted"/>
<feature type="transmembrane region" description="Helical" evidence="5">
    <location>
        <begin position="133"/>
        <end position="154"/>
    </location>
</feature>
<evidence type="ECO:0000256" key="3">
    <source>
        <dbReference type="ARBA" id="ARBA00022989"/>
    </source>
</evidence>
<comment type="subcellular location">
    <subcellularLocation>
        <location evidence="1">Membrane</location>
        <topology evidence="1">Multi-pass membrane protein</topology>
    </subcellularLocation>
</comment>
<dbReference type="AlphaFoldDB" id="A0A835SV63"/>
<feature type="transmembrane region" description="Helical" evidence="5">
    <location>
        <begin position="298"/>
        <end position="316"/>
    </location>
</feature>